<evidence type="ECO:0000256" key="1">
    <source>
        <dbReference type="SAM" id="MobiDB-lite"/>
    </source>
</evidence>
<dbReference type="Proteomes" id="UP000479710">
    <property type="component" value="Unassembled WGS sequence"/>
</dbReference>
<feature type="compositionally biased region" description="Low complexity" evidence="1">
    <location>
        <begin position="22"/>
        <end position="33"/>
    </location>
</feature>
<organism evidence="2 3">
    <name type="scientific">Oryza meyeriana var. granulata</name>
    <dbReference type="NCBI Taxonomy" id="110450"/>
    <lineage>
        <taxon>Eukaryota</taxon>
        <taxon>Viridiplantae</taxon>
        <taxon>Streptophyta</taxon>
        <taxon>Embryophyta</taxon>
        <taxon>Tracheophyta</taxon>
        <taxon>Spermatophyta</taxon>
        <taxon>Magnoliopsida</taxon>
        <taxon>Liliopsida</taxon>
        <taxon>Poales</taxon>
        <taxon>Poaceae</taxon>
        <taxon>BOP clade</taxon>
        <taxon>Oryzoideae</taxon>
        <taxon>Oryzeae</taxon>
        <taxon>Oryzinae</taxon>
        <taxon>Oryza</taxon>
        <taxon>Oryza meyeriana</taxon>
    </lineage>
</organism>
<gene>
    <name evidence="2" type="ORF">E2562_002936</name>
</gene>
<evidence type="ECO:0000313" key="3">
    <source>
        <dbReference type="Proteomes" id="UP000479710"/>
    </source>
</evidence>
<feature type="region of interest" description="Disordered" evidence="1">
    <location>
        <begin position="1"/>
        <end position="39"/>
    </location>
</feature>
<reference evidence="2 3" key="1">
    <citation type="submission" date="2019-11" db="EMBL/GenBank/DDBJ databases">
        <title>Whole genome sequence of Oryza granulata.</title>
        <authorList>
            <person name="Li W."/>
        </authorList>
    </citation>
    <scope>NUCLEOTIDE SEQUENCE [LARGE SCALE GENOMIC DNA]</scope>
    <source>
        <strain evidence="3">cv. Menghai</strain>
        <tissue evidence="2">Leaf</tissue>
    </source>
</reference>
<protein>
    <submittedName>
        <fullName evidence="2">Uncharacterized protein</fullName>
    </submittedName>
</protein>
<proteinExistence type="predicted"/>
<name>A0A6G1DDG2_9ORYZ</name>
<comment type="caution">
    <text evidence="2">The sequence shown here is derived from an EMBL/GenBank/DDBJ whole genome shotgun (WGS) entry which is preliminary data.</text>
</comment>
<dbReference type="EMBL" id="SPHZ02000006">
    <property type="protein sequence ID" value="KAF0910480.1"/>
    <property type="molecule type" value="Genomic_DNA"/>
</dbReference>
<evidence type="ECO:0000313" key="2">
    <source>
        <dbReference type="EMBL" id="KAF0910480.1"/>
    </source>
</evidence>
<dbReference type="AlphaFoldDB" id="A0A6G1DDG2"/>
<keyword evidence="3" id="KW-1185">Reference proteome</keyword>
<sequence>MDSTPSRTRKRKHSGGEQAILTTGVSSHSTGGTIRERQQRRRSIIKAKKGNCLAESENATVSSQKITVAVLDDASYYGPPVHVCQYCGAQFWYQERVKRSYSSKGGHIRFHLCCRGGKGKNQKLNLI</sequence>
<dbReference type="OrthoDB" id="694304at2759"/>
<accession>A0A6G1DDG2</accession>